<feature type="compositionally biased region" description="Low complexity" evidence="2">
    <location>
        <begin position="26"/>
        <end position="37"/>
    </location>
</feature>
<comment type="similarity">
    <text evidence="1">Belongs to the QWRF family.</text>
</comment>
<dbReference type="GO" id="GO:0005880">
    <property type="term" value="C:nuclear microtubule"/>
    <property type="evidence" value="ECO:0007669"/>
    <property type="project" value="TreeGrafter"/>
</dbReference>
<dbReference type="PANTHER" id="PTHR31807">
    <property type="entry name" value="AUGMIN FAMILY MEMBER"/>
    <property type="match status" value="1"/>
</dbReference>
<dbReference type="GO" id="GO:0005813">
    <property type="term" value="C:centrosome"/>
    <property type="evidence" value="ECO:0007669"/>
    <property type="project" value="TreeGrafter"/>
</dbReference>
<organism evidence="3 4">
    <name type="scientific">Scleropages formosus</name>
    <name type="common">Asian bonytongue</name>
    <name type="synonym">Osteoglossum formosum</name>
    <dbReference type="NCBI Taxonomy" id="113540"/>
    <lineage>
        <taxon>Eukaryota</taxon>
        <taxon>Metazoa</taxon>
        <taxon>Chordata</taxon>
        <taxon>Craniata</taxon>
        <taxon>Vertebrata</taxon>
        <taxon>Euteleostomi</taxon>
        <taxon>Actinopterygii</taxon>
        <taxon>Neopterygii</taxon>
        <taxon>Teleostei</taxon>
        <taxon>Osteoglossocephala</taxon>
        <taxon>Osteoglossomorpha</taxon>
        <taxon>Osteoglossiformes</taxon>
        <taxon>Osteoglossidae</taxon>
        <taxon>Scleropages</taxon>
    </lineage>
</organism>
<dbReference type="OrthoDB" id="10050218at2759"/>
<evidence type="ECO:0000256" key="1">
    <source>
        <dbReference type="ARBA" id="ARBA00010016"/>
    </source>
</evidence>
<feature type="region of interest" description="Disordered" evidence="2">
    <location>
        <begin position="1"/>
        <end position="88"/>
    </location>
</feature>
<keyword evidence="4" id="KW-1185">Reference proteome</keyword>
<dbReference type="AlphaFoldDB" id="A0A8C9R410"/>
<evidence type="ECO:0000256" key="2">
    <source>
        <dbReference type="SAM" id="MobiDB-lite"/>
    </source>
</evidence>
<dbReference type="Proteomes" id="UP000694397">
    <property type="component" value="Chromosome 9"/>
</dbReference>
<name>A0A8C9R410_SCLFO</name>
<proteinExistence type="inferred from homology"/>
<sequence>MAARRVSTVRKAPTSLSRDSNDSKDGSQNNNSSSSGTAGSGGVKKKVPPVKSRYLQAVDRKQPAKNPVLNESAAMALQPASRKTGSGYRFNHSVSPRRSVASQSLLSPSCMQSHTAMTSSILEPSQLGGNILQSTVLDGHCVHPDFDVSAVKAEKTVMPKTVEPENQKAILEMQTLMLSYLTAKMESNNKKLKAEAETNILLVLEEEEKMRKRVHEKKRQHLLLEKIKQLNSVLDIQLTALTPVATAVKQFTGEYKEFATAVDTTCHELPIKNFSIKGDRKEFLDKAKDFLQQSEKALLGYTVVAESGDDKASDFLHKIRGSAHELDDQLSRVFTDVLELSALVSRHTVQVQQTLEEEKLGMAKAQALYLANQ</sequence>
<dbReference type="Pfam" id="PF04484">
    <property type="entry name" value="QWRF"/>
    <property type="match status" value="1"/>
</dbReference>
<reference evidence="3" key="3">
    <citation type="submission" date="2025-09" db="UniProtKB">
        <authorList>
            <consortium name="Ensembl"/>
        </authorList>
    </citation>
    <scope>IDENTIFICATION</scope>
</reference>
<dbReference type="PANTHER" id="PTHR31807:SF37">
    <property type="entry name" value="HAUS AUGMIN-LIKE COMPLEX SUBUNIT 8"/>
    <property type="match status" value="1"/>
</dbReference>
<reference evidence="3" key="2">
    <citation type="submission" date="2025-08" db="UniProtKB">
        <authorList>
            <consortium name="Ensembl"/>
        </authorList>
    </citation>
    <scope>IDENTIFICATION</scope>
</reference>
<dbReference type="GO" id="GO:0008017">
    <property type="term" value="F:microtubule binding"/>
    <property type="evidence" value="ECO:0007669"/>
    <property type="project" value="TreeGrafter"/>
</dbReference>
<accession>A0A8C9R410</accession>
<dbReference type="Ensembl" id="ENSSFOT00015004985.2">
    <property type="protein sequence ID" value="ENSSFOP00015004908.2"/>
    <property type="gene ID" value="ENSSFOG00015003226.2"/>
</dbReference>
<evidence type="ECO:0000313" key="3">
    <source>
        <dbReference type="Ensembl" id="ENSSFOP00015004908.2"/>
    </source>
</evidence>
<dbReference type="GO" id="GO:0051225">
    <property type="term" value="P:spindle assembly"/>
    <property type="evidence" value="ECO:0007669"/>
    <property type="project" value="TreeGrafter"/>
</dbReference>
<dbReference type="GO" id="GO:0007098">
    <property type="term" value="P:centrosome cycle"/>
    <property type="evidence" value="ECO:0007669"/>
    <property type="project" value="TreeGrafter"/>
</dbReference>
<reference evidence="3 4" key="1">
    <citation type="submission" date="2019-04" db="EMBL/GenBank/DDBJ databases">
        <authorList>
            <consortium name="Wellcome Sanger Institute Data Sharing"/>
        </authorList>
    </citation>
    <scope>NUCLEOTIDE SEQUENCE [LARGE SCALE GENOMIC DNA]</scope>
</reference>
<dbReference type="InterPro" id="IPR007573">
    <property type="entry name" value="QWRF"/>
</dbReference>
<protein>
    <submittedName>
        <fullName evidence="3">Uncharacterized protein</fullName>
    </submittedName>
</protein>
<dbReference type="GeneTree" id="ENSGT00390000010974"/>
<dbReference type="GO" id="GO:0005737">
    <property type="term" value="C:cytoplasm"/>
    <property type="evidence" value="ECO:0007669"/>
    <property type="project" value="TreeGrafter"/>
</dbReference>
<gene>
    <name evidence="3" type="primary">haus8</name>
</gene>
<evidence type="ECO:0000313" key="4">
    <source>
        <dbReference type="Proteomes" id="UP000694397"/>
    </source>
</evidence>